<evidence type="ECO:0000256" key="1">
    <source>
        <dbReference type="ARBA" id="ARBA00006313"/>
    </source>
</evidence>
<accession>Q53026</accession>
<dbReference type="InterPro" id="IPR003454">
    <property type="entry name" value="MOase_MmoB_DmpM"/>
</dbReference>
<feature type="region of interest" description="Disordered" evidence="2">
    <location>
        <begin position="1"/>
        <end position="20"/>
    </location>
</feature>
<sequence>MTDVKETTVTSTPSAAVPGTKNRRVGISLISSSDTEAAVEHIAETQPDAKIDFRDCFYKIERDGQLSFDMAELSEIAGRDIDTDIFLVNMSTYYGRIVVSDGRVDIYAEIQPARFKD</sequence>
<reference evidence="3" key="1">
    <citation type="journal article" date="1994" name="J. Ferment. Bioeng.">
        <title>Cloning and characterization of a Nocardia corallina B-276 gene cluster encoding alkene momnoxygenase.</title>
        <authorList>
            <person name="Saeki H."/>
            <person name="Furuhashi K."/>
        </authorList>
    </citation>
    <scope>NUCLEOTIDE SEQUENCE</scope>
    <source>
        <strain evidence="3">B-276</strain>
    </source>
</reference>
<dbReference type="Gene3D" id="3.90.56.10">
    <property type="entry name" value="Monooxygenase component MmoB/DmpM"/>
    <property type="match status" value="1"/>
</dbReference>
<proteinExistence type="inferred from homology"/>
<evidence type="ECO:0000256" key="2">
    <source>
        <dbReference type="SAM" id="MobiDB-lite"/>
    </source>
</evidence>
<organism evidence="3">
    <name type="scientific">Gordonia rubripertincta</name>
    <name type="common">Rhodococcus corallinus</name>
    <dbReference type="NCBI Taxonomy" id="36822"/>
    <lineage>
        <taxon>Bacteria</taxon>
        <taxon>Bacillati</taxon>
        <taxon>Actinomycetota</taxon>
        <taxon>Actinomycetes</taxon>
        <taxon>Mycobacteriales</taxon>
        <taxon>Gordoniaceae</taxon>
        <taxon>Gordonia</taxon>
    </lineage>
</organism>
<dbReference type="InterPro" id="IPR036889">
    <property type="entry name" value="mOase_MmoB_DmpM_sf"/>
</dbReference>
<comment type="similarity">
    <text evidence="1">Belongs to the TmoD/XamoD family.</text>
</comment>
<dbReference type="SUPFAM" id="SSF56029">
    <property type="entry name" value="Monooxygenase (hydroxylase) regulatory protein"/>
    <property type="match status" value="1"/>
</dbReference>
<protein>
    <submittedName>
        <fullName evidence="3">Coupling protein</fullName>
    </submittedName>
</protein>
<evidence type="ECO:0000313" key="3">
    <source>
        <dbReference type="EMBL" id="BAA07113.1"/>
    </source>
</evidence>
<dbReference type="GO" id="GO:0004497">
    <property type="term" value="F:monooxygenase activity"/>
    <property type="evidence" value="ECO:0007669"/>
    <property type="project" value="InterPro"/>
</dbReference>
<dbReference type="AlphaFoldDB" id="Q53026"/>
<name>Q53026_GORRU</name>
<dbReference type="EMBL" id="D37875">
    <property type="protein sequence ID" value="BAA07113.1"/>
    <property type="molecule type" value="Genomic_DNA"/>
</dbReference>
<dbReference type="Pfam" id="PF02406">
    <property type="entry name" value="MmoB_DmpM"/>
    <property type="match status" value="1"/>
</dbReference>
<gene>
    <name evidence="3" type="primary">amoB</name>
</gene>